<dbReference type="KEGG" id="rhs:A3Q41_00419"/>
<sequence length="174" mass="19667">MPGALLALIAELNRQIGDLEADLTRHFETHPDADTQRRHLPLPARNRCHPRRPGLGEFSDDVDRYTNAKSRKNYAGTSPLTVASGKKRAVLARHIRNRRLYDAIDRWAFCALSQSPAARAFYEQHRATGDLHHQALRALANRLVGLLHGCVRHCTEYDEHTAWAHRTAQQPDAA</sequence>
<dbReference type="GO" id="GO:0006313">
    <property type="term" value="P:DNA transposition"/>
    <property type="evidence" value="ECO:0007669"/>
    <property type="project" value="InterPro"/>
</dbReference>
<dbReference type="InterPro" id="IPR003346">
    <property type="entry name" value="Transposase_20"/>
</dbReference>
<evidence type="ECO:0000259" key="1">
    <source>
        <dbReference type="Pfam" id="PF02371"/>
    </source>
</evidence>
<reference evidence="3" key="2">
    <citation type="submission" date="2016-04" db="EMBL/GenBank/DDBJ databases">
        <title>Complete Genome and Plasmid Sequences for Rhodococcus fascians D188 and Draft Sequences for Rhodococcus spp. Isolates PBTS 1 and PBTS 2.</title>
        <authorList>
            <person name="Stamer R."/>
            <person name="Vereecke D."/>
            <person name="Zhang Y."/>
            <person name="Schilkey F."/>
            <person name="Devitt N."/>
            <person name="Randall J."/>
        </authorList>
    </citation>
    <scope>NUCLEOTIDE SEQUENCE [LARGE SCALE GENOMIC DNA]</scope>
    <source>
        <strain evidence="3">PBTS2</strain>
    </source>
</reference>
<dbReference type="InterPro" id="IPR047650">
    <property type="entry name" value="Transpos_IS110"/>
</dbReference>
<reference evidence="2 3" key="1">
    <citation type="journal article" date="2016" name="Genome Announc.">
        <title>Complete Genome and Plasmid Sequences for Rhodococcus fascians D188 and Draft Sequences for Rhodococcus Isolates PBTS 1 and PBTS 2.</title>
        <authorList>
            <person name="Stamler R.A."/>
            <person name="Vereecke D."/>
            <person name="Zhang Y."/>
            <person name="Schilkey F."/>
            <person name="Devitt N."/>
            <person name="Randall J.J."/>
        </authorList>
    </citation>
    <scope>NUCLEOTIDE SEQUENCE [LARGE SCALE GENOMIC DNA]</scope>
    <source>
        <strain evidence="2 3">PBTS2</strain>
    </source>
</reference>
<organism evidence="2 3">
    <name type="scientific">Rhodococcoides fascians</name>
    <name type="common">Rhodococcus fascians</name>
    <dbReference type="NCBI Taxonomy" id="1828"/>
    <lineage>
        <taxon>Bacteria</taxon>
        <taxon>Bacillati</taxon>
        <taxon>Actinomycetota</taxon>
        <taxon>Actinomycetes</taxon>
        <taxon>Mycobacteriales</taxon>
        <taxon>Nocardiaceae</taxon>
        <taxon>Rhodococcoides</taxon>
    </lineage>
</organism>
<proteinExistence type="predicted"/>
<dbReference type="PATRIC" id="fig|1653479.3.peg.421"/>
<dbReference type="AlphaFoldDB" id="A0A143QEY2"/>
<dbReference type="Pfam" id="PF02371">
    <property type="entry name" value="Transposase_20"/>
    <property type="match status" value="1"/>
</dbReference>
<dbReference type="PANTHER" id="PTHR33055">
    <property type="entry name" value="TRANSPOSASE FOR INSERTION SEQUENCE ELEMENT IS1111A"/>
    <property type="match status" value="1"/>
</dbReference>
<gene>
    <name evidence="2" type="ORF">A3Q41_00419</name>
</gene>
<name>A0A143QEY2_RHOFA</name>
<keyword evidence="3" id="KW-1185">Reference proteome</keyword>
<protein>
    <recommendedName>
        <fullName evidence="1">Transposase IS116/IS110/IS902 C-terminal domain-containing protein</fullName>
    </recommendedName>
</protein>
<feature type="domain" description="Transposase IS116/IS110/IS902 C-terminal" evidence="1">
    <location>
        <begin position="57"/>
        <end position="123"/>
    </location>
</feature>
<dbReference type="PANTHER" id="PTHR33055:SF3">
    <property type="entry name" value="PUTATIVE TRANSPOSASE FOR IS117-RELATED"/>
    <property type="match status" value="1"/>
</dbReference>
<accession>A0A143QEY2</accession>
<evidence type="ECO:0000313" key="2">
    <source>
        <dbReference type="EMBL" id="AMY21743.1"/>
    </source>
</evidence>
<dbReference type="Proteomes" id="UP000076038">
    <property type="component" value="Chromosome"/>
</dbReference>
<dbReference type="GO" id="GO:0003677">
    <property type="term" value="F:DNA binding"/>
    <property type="evidence" value="ECO:0007669"/>
    <property type="project" value="InterPro"/>
</dbReference>
<dbReference type="EMBL" id="CP015220">
    <property type="protein sequence ID" value="AMY21743.1"/>
    <property type="molecule type" value="Genomic_DNA"/>
</dbReference>
<dbReference type="GO" id="GO:0004803">
    <property type="term" value="F:transposase activity"/>
    <property type="evidence" value="ECO:0007669"/>
    <property type="project" value="InterPro"/>
</dbReference>
<evidence type="ECO:0000313" key="3">
    <source>
        <dbReference type="Proteomes" id="UP000076038"/>
    </source>
</evidence>